<evidence type="ECO:0000313" key="1">
    <source>
        <dbReference type="EMBL" id="CAF2217408.1"/>
    </source>
</evidence>
<feature type="non-terminal residue" evidence="1">
    <location>
        <position position="1"/>
    </location>
</feature>
<proteinExistence type="predicted"/>
<gene>
    <name evidence="1" type="ORF">DARMORV10_A08P03990.1</name>
</gene>
<reference evidence="1" key="1">
    <citation type="submission" date="2021-01" db="EMBL/GenBank/DDBJ databases">
        <authorList>
            <consortium name="Genoscope - CEA"/>
            <person name="William W."/>
        </authorList>
    </citation>
    <scope>NUCLEOTIDE SEQUENCE</scope>
</reference>
<organism evidence="1">
    <name type="scientific">Brassica napus</name>
    <name type="common">Rape</name>
    <dbReference type="NCBI Taxonomy" id="3708"/>
    <lineage>
        <taxon>Eukaryota</taxon>
        <taxon>Viridiplantae</taxon>
        <taxon>Streptophyta</taxon>
        <taxon>Embryophyta</taxon>
        <taxon>Tracheophyta</taxon>
        <taxon>Spermatophyta</taxon>
        <taxon>Magnoliopsida</taxon>
        <taxon>eudicotyledons</taxon>
        <taxon>Gunneridae</taxon>
        <taxon>Pentapetalae</taxon>
        <taxon>rosids</taxon>
        <taxon>malvids</taxon>
        <taxon>Brassicales</taxon>
        <taxon>Brassicaceae</taxon>
        <taxon>Brassiceae</taxon>
        <taxon>Brassica</taxon>
    </lineage>
</organism>
<name>A0A816ZNV2_BRANA</name>
<protein>
    <submittedName>
        <fullName evidence="1">(rape) hypothetical protein</fullName>
    </submittedName>
</protein>
<sequence>FRSSGFLIFSSGIKDMKIMIMTKKKGGLKEGQVDESFWFARLVVRVTNGGKEKTVHVEESCGLYSSDKAEQMSEQTLLFLSFFISQPLPLFYSLLDVFPFNTKS</sequence>
<dbReference type="Proteomes" id="UP001295469">
    <property type="component" value="Chromosome A08"/>
</dbReference>
<dbReference type="EMBL" id="HG994362">
    <property type="protein sequence ID" value="CAF2217408.1"/>
    <property type="molecule type" value="Genomic_DNA"/>
</dbReference>
<accession>A0A816ZNV2</accession>
<dbReference type="AlphaFoldDB" id="A0A816ZNV2"/>